<protein>
    <recommendedName>
        <fullName evidence="4">Glucosidase</fullName>
    </recommendedName>
</protein>
<dbReference type="InterPro" id="IPR012341">
    <property type="entry name" value="6hp_glycosidase-like_sf"/>
</dbReference>
<dbReference type="EMBL" id="JAQGFR010000004">
    <property type="protein sequence ID" value="MEB8512456.1"/>
    <property type="molecule type" value="Genomic_DNA"/>
</dbReference>
<evidence type="ECO:0000313" key="2">
    <source>
        <dbReference type="EMBL" id="MEB8515350.1"/>
    </source>
</evidence>
<dbReference type="Gene3D" id="1.50.10.10">
    <property type="match status" value="1"/>
</dbReference>
<evidence type="ECO:0000313" key="1">
    <source>
        <dbReference type="EMBL" id="MEB8512456.1"/>
    </source>
</evidence>
<reference evidence="2 3" key="1">
    <citation type="submission" date="2022-11" db="EMBL/GenBank/DDBJ databases">
        <title>Comparative genomics analysis of Acidithiobacillus ferriphilus.</title>
        <authorList>
            <person name="Ma L."/>
        </authorList>
    </citation>
    <scope>NUCLEOTIDE SEQUENCE [LARGE SCALE GENOMIC DNA]</scope>
    <source>
        <strain evidence="2 3">DY15</strain>
    </source>
</reference>
<sequence length="105" mass="11564">YLGDSYRVAVPGVGEMTLKEVALFLSERLVDIFRRNGQGRVPAMPEDSPFQYAPAWCDLLLFNEYFHGETGLGLGAMHQTGWSGLVANLIQRSYRSGSGGSHEGR</sequence>
<dbReference type="EMBL" id="JAQGFR010000282">
    <property type="protein sequence ID" value="MEB8515350.1"/>
    <property type="molecule type" value="Genomic_DNA"/>
</dbReference>
<evidence type="ECO:0000313" key="3">
    <source>
        <dbReference type="Proteomes" id="UP001308776"/>
    </source>
</evidence>
<accession>A0ABU6FX16</accession>
<gene>
    <name evidence="1" type="ORF">OW717_00185</name>
    <name evidence="2" type="ORF">OW717_15040</name>
</gene>
<dbReference type="RefSeq" id="WP_325758094.1">
    <property type="nucleotide sequence ID" value="NZ_JAQGFN010000114.1"/>
</dbReference>
<feature type="non-terminal residue" evidence="2">
    <location>
        <position position="1"/>
    </location>
</feature>
<proteinExistence type="predicted"/>
<dbReference type="Proteomes" id="UP001308776">
    <property type="component" value="Unassembled WGS sequence"/>
</dbReference>
<comment type="caution">
    <text evidence="2">The sequence shown here is derived from an EMBL/GenBank/DDBJ whole genome shotgun (WGS) entry which is preliminary data.</text>
</comment>
<keyword evidence="3" id="KW-1185">Reference proteome</keyword>
<evidence type="ECO:0008006" key="4">
    <source>
        <dbReference type="Google" id="ProtNLM"/>
    </source>
</evidence>
<name>A0ABU6FX16_9PROT</name>
<organism evidence="2 3">
    <name type="scientific">Acidithiobacillus ferriphilus</name>
    <dbReference type="NCBI Taxonomy" id="1689834"/>
    <lineage>
        <taxon>Bacteria</taxon>
        <taxon>Pseudomonadati</taxon>
        <taxon>Pseudomonadota</taxon>
        <taxon>Acidithiobacillia</taxon>
        <taxon>Acidithiobacillales</taxon>
        <taxon>Acidithiobacillaceae</taxon>
        <taxon>Acidithiobacillus</taxon>
    </lineage>
</organism>